<keyword evidence="3" id="KW-1185">Reference proteome</keyword>
<organism evidence="2 3">
    <name type="scientific">Tribonema minus</name>
    <dbReference type="NCBI Taxonomy" id="303371"/>
    <lineage>
        <taxon>Eukaryota</taxon>
        <taxon>Sar</taxon>
        <taxon>Stramenopiles</taxon>
        <taxon>Ochrophyta</taxon>
        <taxon>PX clade</taxon>
        <taxon>Xanthophyceae</taxon>
        <taxon>Tribonematales</taxon>
        <taxon>Tribonemataceae</taxon>
        <taxon>Tribonema</taxon>
    </lineage>
</organism>
<gene>
    <name evidence="2" type="ORF">JKP88DRAFT_250019</name>
</gene>
<sequence>MSESVLKKQKTCVLGDTDHITVHMRPPVKGTPLIILGLYPGPRATTEISRTEKELKKLLLPGMEVAWVDLCVLSANYVNRIIDQRAIEKWMRDEELMTDYHKRFAAQLGARVGGGVSVVYIAGRTCQMAFQEMITRGWVSRICELSPLGISLCETGGVRFVTLEGRPHPSWHLVTGGEKTLRGLFAETCAMLNAVSLCCLGGDVSTDSMTRHVVAGLQIGADDLARREQGQMFMTRLLHDNDSGRFPPKHAHLRNVQAYLPAVQELLVKWRERGLATLKAVLLNGALYLNLASVDAVLEAWHQRLGTKNFVTFMCNSVAARLGDPPFDTALEAWHQRLEGRFATLICDGVAARLGEPPFDAVLETWHQRLGGKFVTLMCDGVAARLGDPALNFDAALEAWHKRLGGKFVTLMCGGVAARLGDPAFDAALEASWHKRLGGKFVTFLCDGVAARLGDPAFDAALEAWHRRLGGKFVTFLCGGVATRLGDPAFGAALEAWHQRLEGSFVTFICNGVAARLGDPAFGAALEAWHQRLEGSFVTFICNGVAARLGNPQFDAAAERWLVTLDTRNFARIFGTGGVANRMVDAGFEGRVRTHLDRVTDGARQHVARRLHMRSTCAAPACNEAAADRNATLSSTTAGVLGNGLMAQHARLHIAGAQIASIDATAQQERAATNFKYRPTTVHHLSVETRPSRKAVEGSRRGKPSRKAVADGRREKPSRTAVAESRHGPLSTTADEESRRGQPSRTAIADDCRGRLSRTDTTCSARLRCMPVFFMNRPVHCGFLLASLLRRCENRLPRLHGFRRCGRWPRLARTPLDHSRHRHQVIGCGQTLGSRCRCCCCCFDVGFAHTHQRHAFDINILARENACNFCCL</sequence>
<evidence type="ECO:0000313" key="2">
    <source>
        <dbReference type="EMBL" id="KAG5175758.1"/>
    </source>
</evidence>
<dbReference type="AlphaFoldDB" id="A0A835YSJ8"/>
<name>A0A835YSJ8_9STRA</name>
<feature type="region of interest" description="Disordered" evidence="1">
    <location>
        <begin position="684"/>
        <end position="748"/>
    </location>
</feature>
<reference evidence="2" key="1">
    <citation type="submission" date="2021-02" db="EMBL/GenBank/DDBJ databases">
        <title>First Annotated Genome of the Yellow-green Alga Tribonema minus.</title>
        <authorList>
            <person name="Mahan K.M."/>
        </authorList>
    </citation>
    <scope>NUCLEOTIDE SEQUENCE</scope>
    <source>
        <strain evidence="2">UTEX B ZZ1240</strain>
    </source>
</reference>
<dbReference type="OrthoDB" id="10617026at2759"/>
<comment type="caution">
    <text evidence="2">The sequence shown here is derived from an EMBL/GenBank/DDBJ whole genome shotgun (WGS) entry which is preliminary data.</text>
</comment>
<evidence type="ECO:0000313" key="3">
    <source>
        <dbReference type="Proteomes" id="UP000664859"/>
    </source>
</evidence>
<feature type="compositionally biased region" description="Basic and acidic residues" evidence="1">
    <location>
        <begin position="708"/>
        <end position="718"/>
    </location>
</feature>
<dbReference type="EMBL" id="JAFCMP010000546">
    <property type="protein sequence ID" value="KAG5175758.1"/>
    <property type="molecule type" value="Genomic_DNA"/>
</dbReference>
<feature type="compositionally biased region" description="Basic and acidic residues" evidence="1">
    <location>
        <begin position="685"/>
        <end position="700"/>
    </location>
</feature>
<evidence type="ECO:0000256" key="1">
    <source>
        <dbReference type="SAM" id="MobiDB-lite"/>
    </source>
</evidence>
<protein>
    <submittedName>
        <fullName evidence="2">Uncharacterized protein</fullName>
    </submittedName>
</protein>
<proteinExistence type="predicted"/>
<dbReference type="Proteomes" id="UP000664859">
    <property type="component" value="Unassembled WGS sequence"/>
</dbReference>
<accession>A0A835YSJ8</accession>